<organism evidence="10">
    <name type="scientific">Kuenenia stuttgartiensis</name>
    <dbReference type="NCBI Taxonomy" id="174633"/>
    <lineage>
        <taxon>Bacteria</taxon>
        <taxon>Pseudomonadati</taxon>
        <taxon>Planctomycetota</taxon>
        <taxon>Candidatus Brocadiia</taxon>
        <taxon>Candidatus Brocadiales</taxon>
        <taxon>Candidatus Brocadiaceae</taxon>
        <taxon>Candidatus Kuenenia</taxon>
    </lineage>
</organism>
<dbReference type="EMBL" id="CP049055">
    <property type="protein sequence ID" value="QII12970.1"/>
    <property type="molecule type" value="Genomic_DNA"/>
</dbReference>
<evidence type="ECO:0000256" key="6">
    <source>
        <dbReference type="ARBA" id="ARBA00023136"/>
    </source>
</evidence>
<evidence type="ECO:0000256" key="7">
    <source>
        <dbReference type="SAM" id="Phobius"/>
    </source>
</evidence>
<dbReference type="Gene3D" id="1.20.1510.10">
    <property type="entry name" value="Cation efflux protein transmembrane domain"/>
    <property type="match status" value="1"/>
</dbReference>
<feature type="transmembrane region" description="Helical" evidence="7">
    <location>
        <begin position="112"/>
        <end position="133"/>
    </location>
</feature>
<dbReference type="SUPFAM" id="SSF160240">
    <property type="entry name" value="Cation efflux protein cytoplasmic domain-like"/>
    <property type="match status" value="1"/>
</dbReference>
<keyword evidence="5 7" id="KW-1133">Transmembrane helix</keyword>
<dbReference type="InterPro" id="IPR036837">
    <property type="entry name" value="Cation_efflux_CTD_sf"/>
</dbReference>
<dbReference type="Pfam" id="PF16916">
    <property type="entry name" value="ZT_dimer"/>
    <property type="match status" value="1"/>
</dbReference>
<dbReference type="GO" id="GO:0016020">
    <property type="term" value="C:membrane"/>
    <property type="evidence" value="ECO:0007669"/>
    <property type="project" value="UniProtKB-SubCell"/>
</dbReference>
<evidence type="ECO:0000259" key="9">
    <source>
        <dbReference type="Pfam" id="PF16916"/>
    </source>
</evidence>
<comment type="subcellular location">
    <subcellularLocation>
        <location evidence="1">Membrane</location>
        <topology evidence="1">Multi-pass membrane protein</topology>
    </subcellularLocation>
</comment>
<feature type="domain" description="Cation efflux protein cytoplasmic" evidence="9">
    <location>
        <begin position="215"/>
        <end position="288"/>
    </location>
</feature>
<dbReference type="GO" id="GO:0008324">
    <property type="term" value="F:monoatomic cation transmembrane transporter activity"/>
    <property type="evidence" value="ECO:0007669"/>
    <property type="project" value="InterPro"/>
</dbReference>
<dbReference type="InterPro" id="IPR027470">
    <property type="entry name" value="Cation_efflux_CTD"/>
</dbReference>
<keyword evidence="3" id="KW-0813">Transport</keyword>
<feature type="transmembrane region" description="Helical" evidence="7">
    <location>
        <begin position="153"/>
        <end position="175"/>
    </location>
</feature>
<evidence type="ECO:0000256" key="5">
    <source>
        <dbReference type="ARBA" id="ARBA00022989"/>
    </source>
</evidence>
<feature type="transmembrane region" description="Helical" evidence="7">
    <location>
        <begin position="181"/>
        <end position="198"/>
    </location>
</feature>
<dbReference type="NCBIfam" id="TIGR01297">
    <property type="entry name" value="CDF"/>
    <property type="match status" value="1"/>
</dbReference>
<evidence type="ECO:0000313" key="11">
    <source>
        <dbReference type="EMBL" id="QII12970.1"/>
    </source>
</evidence>
<dbReference type="AlphaFoldDB" id="Q1Q6L8"/>
<proteinExistence type="inferred from homology"/>
<evidence type="ECO:0000256" key="2">
    <source>
        <dbReference type="ARBA" id="ARBA00008114"/>
    </source>
</evidence>
<keyword evidence="6 7" id="KW-0472">Membrane</keyword>
<name>Q1Q6L8_KUEST</name>
<dbReference type="SUPFAM" id="SSF161111">
    <property type="entry name" value="Cation efflux protein transmembrane domain-like"/>
    <property type="match status" value="1"/>
</dbReference>
<reference evidence="12" key="4">
    <citation type="submission" date="2017-10" db="EMBL/GenBank/DDBJ databases">
        <authorList>
            <person name="Banno H."/>
            <person name="Chua N.-H."/>
        </authorList>
    </citation>
    <scope>NUCLEOTIDE SEQUENCE [LARGE SCALE GENOMIC DNA]</scope>
    <source>
        <strain evidence="12">Kuenenia_mbr1_ru-nijmegen</strain>
    </source>
</reference>
<feature type="transmembrane region" description="Helical" evidence="7">
    <location>
        <begin position="298"/>
        <end position="317"/>
    </location>
</feature>
<evidence type="ECO:0000313" key="14">
    <source>
        <dbReference type="Proteomes" id="UP000501926"/>
    </source>
</evidence>
<evidence type="ECO:0000313" key="13">
    <source>
        <dbReference type="Proteomes" id="UP000221734"/>
    </source>
</evidence>
<sequence>MTSIESGIKASVLGIIINTALAIIKIITGIIGHSYALIADGIESTTDVISSVIVWSGLRIASEPPDEKHPYGHGKADSIAGLFVSMLLFGAALFIAVHSIKDILVPHKTPEWFTLIVLVFVIVTKEILFRFVISIGDSIDSTALQGDAWHHRADALTSAAALIGISIALIGGKGYESADSWAALFACVIITFNGMKLFRTALNEVMDASAPQTIKDETIRMAKQVEGVLSIGKCRIRKSGITLLVDIHVQVEGEMSVMESHAIAHLVKDELINKNVNIRDVVVHIEPYHSDKINVKEYNGLSFFSYVSSIWFLLLLFDKKENTI</sequence>
<dbReference type="InterPro" id="IPR050291">
    <property type="entry name" value="CDF_Transporter"/>
</dbReference>
<feature type="domain" description="Cation efflux protein transmembrane" evidence="8">
    <location>
        <begin position="12"/>
        <end position="203"/>
    </location>
</feature>
<feature type="transmembrane region" description="Helical" evidence="7">
    <location>
        <begin position="12"/>
        <end position="31"/>
    </location>
</feature>
<dbReference type="InterPro" id="IPR027469">
    <property type="entry name" value="Cation_efflux_TMD_sf"/>
</dbReference>
<feature type="transmembrane region" description="Helical" evidence="7">
    <location>
        <begin position="79"/>
        <end position="100"/>
    </location>
</feature>
<evidence type="ECO:0000256" key="3">
    <source>
        <dbReference type="ARBA" id="ARBA00022448"/>
    </source>
</evidence>
<accession>Q1Q6L8</accession>
<evidence type="ECO:0000313" key="12">
    <source>
        <dbReference type="EMBL" id="SOH05914.1"/>
    </source>
</evidence>
<dbReference type="InterPro" id="IPR002524">
    <property type="entry name" value="Cation_efflux"/>
</dbReference>
<gene>
    <name evidence="11" type="ORF">KsCSTR_35910</name>
    <name evidence="12" type="ORF">KSMBR1_3440</name>
    <name evidence="10" type="ORF">kuste2477</name>
</gene>
<evidence type="ECO:0000256" key="4">
    <source>
        <dbReference type="ARBA" id="ARBA00022692"/>
    </source>
</evidence>
<keyword evidence="13" id="KW-1185">Reference proteome</keyword>
<dbReference type="Proteomes" id="UP000221734">
    <property type="component" value="Chromosome Kuenenia_stuttgartiensis_MBR1"/>
</dbReference>
<dbReference type="RefSeq" id="WP_099326440.1">
    <property type="nucleotide sequence ID" value="NZ_CP049055.1"/>
</dbReference>
<dbReference type="FunFam" id="1.20.1510.10:FF:000006">
    <property type="entry name" value="Divalent cation efflux transporter"/>
    <property type="match status" value="1"/>
</dbReference>
<evidence type="ECO:0000313" key="10">
    <source>
        <dbReference type="EMBL" id="CAJ73224.1"/>
    </source>
</evidence>
<protein>
    <submittedName>
        <fullName evidence="11">Cobalt-zinc-cadmium resistance protein</fullName>
    </submittedName>
</protein>
<dbReference type="PANTHER" id="PTHR43840">
    <property type="entry name" value="MITOCHONDRIAL METAL TRANSPORTER 1-RELATED"/>
    <property type="match status" value="1"/>
</dbReference>
<keyword evidence="4 7" id="KW-0812">Transmembrane</keyword>
<dbReference type="Proteomes" id="UP000501926">
    <property type="component" value="Chromosome"/>
</dbReference>
<dbReference type="EMBL" id="LT934425">
    <property type="protein sequence ID" value="SOH05914.1"/>
    <property type="molecule type" value="Genomic_DNA"/>
</dbReference>
<dbReference type="KEGG" id="kst:KSMBR1_3440"/>
<evidence type="ECO:0000259" key="8">
    <source>
        <dbReference type="Pfam" id="PF01545"/>
    </source>
</evidence>
<reference evidence="10" key="2">
    <citation type="submission" date="2006-01" db="EMBL/GenBank/DDBJ databases">
        <authorList>
            <person name="Genoscope"/>
        </authorList>
    </citation>
    <scope>NUCLEOTIDE SEQUENCE</scope>
</reference>
<reference evidence="13" key="3">
    <citation type="submission" date="2017-10" db="EMBL/GenBank/DDBJ databases">
        <authorList>
            <person name="Frank J."/>
        </authorList>
    </citation>
    <scope>NUCLEOTIDE SEQUENCE [LARGE SCALE GENOMIC DNA]</scope>
</reference>
<comment type="similarity">
    <text evidence="2">Belongs to the cation diffusion facilitator (CDF) transporter (TC 2.A.4) family.</text>
</comment>
<dbReference type="OrthoDB" id="9806522at2"/>
<dbReference type="PANTHER" id="PTHR43840:SF15">
    <property type="entry name" value="MITOCHONDRIAL METAL TRANSPORTER 1-RELATED"/>
    <property type="match status" value="1"/>
</dbReference>
<dbReference type="Pfam" id="PF01545">
    <property type="entry name" value="Cation_efflux"/>
    <property type="match status" value="1"/>
</dbReference>
<dbReference type="EMBL" id="CT573071">
    <property type="protein sequence ID" value="CAJ73224.1"/>
    <property type="molecule type" value="Genomic_DNA"/>
</dbReference>
<reference evidence="11 14" key="5">
    <citation type="submission" date="2020-02" db="EMBL/GenBank/DDBJ databases">
        <title>Newly sequenced genome of strain CSTR1 showed variability in Candidatus Kuenenia stuttgartiensis genomes.</title>
        <authorList>
            <person name="Ding C."/>
            <person name="Adrian L."/>
        </authorList>
    </citation>
    <scope>NUCLEOTIDE SEQUENCE [LARGE SCALE GENOMIC DNA]</scope>
    <source>
        <strain evidence="11 14">CSTR1</strain>
    </source>
</reference>
<dbReference type="InterPro" id="IPR058533">
    <property type="entry name" value="Cation_efflux_TM"/>
</dbReference>
<dbReference type="Gene3D" id="3.30.70.1350">
    <property type="entry name" value="Cation efflux protein, cytoplasmic domain"/>
    <property type="match status" value="1"/>
</dbReference>
<reference evidence="10" key="1">
    <citation type="journal article" date="2006" name="Nature">
        <title>Deciphering the evolution and metabolism of an anammox bacterium from a community genome.</title>
        <authorList>
            <person name="Strous M."/>
            <person name="Pelletier E."/>
            <person name="Mangenot S."/>
            <person name="Rattei T."/>
            <person name="Lehner A."/>
            <person name="Taylor M.W."/>
            <person name="Horn M."/>
            <person name="Daims H."/>
            <person name="Bartol-Mavel D."/>
            <person name="Wincker P."/>
            <person name="Barbe V."/>
            <person name="Fonknechten N."/>
            <person name="Vallenet D."/>
            <person name="Segurens B."/>
            <person name="Schenowitz-Truong C."/>
            <person name="Medigue C."/>
            <person name="Collingro A."/>
            <person name="Snel B."/>
            <person name="Dutilh B.E."/>
            <person name="OpDenCamp H.J.M."/>
            <person name="vanDerDrift C."/>
            <person name="Cirpus I."/>
            <person name="vanDePas-Schoonen K.T."/>
            <person name="Harhangi H.R."/>
            <person name="vanNiftrik L."/>
            <person name="Schmid M."/>
            <person name="Keltjens J."/>
            <person name="vanDeVossenberg J."/>
            <person name="Kartal B."/>
            <person name="Meier H."/>
            <person name="Frishman D."/>
            <person name="Huynen M.A."/>
            <person name="Mewes H."/>
            <person name="Weissenbach J."/>
            <person name="Jetten M.S.M."/>
            <person name="Wagner M."/>
            <person name="LePaslier D."/>
        </authorList>
    </citation>
    <scope>NUCLEOTIDE SEQUENCE</scope>
</reference>
<evidence type="ECO:0000256" key="1">
    <source>
        <dbReference type="ARBA" id="ARBA00004141"/>
    </source>
</evidence>